<evidence type="ECO:0000256" key="9">
    <source>
        <dbReference type="SAM" id="Coils"/>
    </source>
</evidence>
<feature type="coiled-coil region" evidence="9">
    <location>
        <begin position="599"/>
        <end position="626"/>
    </location>
</feature>
<keyword evidence="5 8" id="KW-0378">Hydrolase</keyword>
<evidence type="ECO:0000256" key="10">
    <source>
        <dbReference type="SAM" id="MobiDB-lite"/>
    </source>
</evidence>
<evidence type="ECO:0000256" key="6">
    <source>
        <dbReference type="ARBA" id="ARBA00022839"/>
    </source>
</evidence>
<dbReference type="SUPFAM" id="SSF50249">
    <property type="entry name" value="Nucleic acid-binding proteins"/>
    <property type="match status" value="4"/>
</dbReference>
<evidence type="ECO:0000256" key="2">
    <source>
        <dbReference type="ARBA" id="ARBA00004496"/>
    </source>
</evidence>
<protein>
    <recommendedName>
        <fullName evidence="8">Ribonuclease R</fullName>
        <shortName evidence="8">RNase R</shortName>
        <ecNumber evidence="8">3.1.13.1</ecNumber>
    </recommendedName>
</protein>
<accession>A0A9D1YQT3</accession>
<dbReference type="Pfam" id="PF08206">
    <property type="entry name" value="OB_RNB"/>
    <property type="match status" value="1"/>
</dbReference>
<feature type="region of interest" description="Disordered" evidence="10">
    <location>
        <begin position="207"/>
        <end position="246"/>
    </location>
</feature>
<dbReference type="SMART" id="SM00357">
    <property type="entry name" value="CSP"/>
    <property type="match status" value="2"/>
</dbReference>
<sequence>MKEKELACLMQVSAEDRPEFRRLLQELILEGRIQINRRGRYSVPDGKPVIGTFIGHPRGFGFVEVEGRKDDLYIPPAKTKGAFHQDTVEVRLLGGFPGGRQEAEVVRILARGMTGVVGTYQQNKSFGFVIPDNSRFGRDIFVPGEKAGGAVSGSKVIVEITDYGGPGKSPEGRVAEILGHANDPGVDILSIVKSCGIPDAFPPEALSEAERAAAGSGGNASAPDRAAAAPEREAPAAGGTASVSPGAAAGEDLSFRLDLRELPMVTIDGEDAKDLDDAVSLYRKDGQYHLGVHIADVSHYVKEGSALDAEALRRGTSVYLADRVIPMLPHMLSNGVCSLNAGEDRLALSCLMTLNGRGEVTDYTIAPSVIRVKERMTYTCVAAILEKDDPEESARYESLVPMLRDMARLSGLIRERRHRRGAVDFDFPESRIRLDENGRPAEILPQQRNTATRLIEDFMLLANETVAQHFYWLQTPFLYRTHETPEQDKMRALAAFVHGLGYSMKIGQEEIHPKELQKLLEQAEGTPEENLIGRLTLRSMKRAHYTTRCEGHFGLASRFYCHFTSPIRRYPDLQIHRIIKEQLSGRLDEERTAHYESILEDVAKQTSRTERRADEAEREVRKLKMTEYMEQHIGEVYEGIISGITSWGLYVELPNTVEGLLHVSALPGDFFEYDEAACEMRGTKTGVCYRMGGRIRVKVRFADRFTRSIDFIPADDEAG</sequence>
<dbReference type="GO" id="GO:0008859">
    <property type="term" value="F:exoribonuclease II activity"/>
    <property type="evidence" value="ECO:0007669"/>
    <property type="project" value="UniProtKB-UniRule"/>
</dbReference>
<dbReference type="GO" id="GO:0006402">
    <property type="term" value="P:mRNA catabolic process"/>
    <property type="evidence" value="ECO:0007669"/>
    <property type="project" value="TreeGrafter"/>
</dbReference>
<comment type="caution">
    <text evidence="12">The sequence shown here is derived from an EMBL/GenBank/DDBJ whole genome shotgun (WGS) entry which is preliminary data.</text>
</comment>
<organism evidence="12 13">
    <name type="scientific">Candidatus Eisenbergiella pullistercoris</name>
    <dbReference type="NCBI Taxonomy" id="2838555"/>
    <lineage>
        <taxon>Bacteria</taxon>
        <taxon>Bacillati</taxon>
        <taxon>Bacillota</taxon>
        <taxon>Clostridia</taxon>
        <taxon>Lachnospirales</taxon>
        <taxon>Lachnospiraceae</taxon>
        <taxon>Eisenbergiella</taxon>
    </lineage>
</organism>
<evidence type="ECO:0000313" key="13">
    <source>
        <dbReference type="Proteomes" id="UP000824007"/>
    </source>
</evidence>
<dbReference type="Proteomes" id="UP000824007">
    <property type="component" value="Unassembled WGS sequence"/>
</dbReference>
<feature type="domain" description="S1 motif" evidence="11">
    <location>
        <begin position="634"/>
        <end position="714"/>
    </location>
</feature>
<comment type="similarity">
    <text evidence="8">Belongs to the RNR ribonuclease family. RNase R subfamily.</text>
</comment>
<reference evidence="12" key="1">
    <citation type="journal article" date="2021" name="PeerJ">
        <title>Extensive microbial diversity within the chicken gut microbiome revealed by metagenomics and culture.</title>
        <authorList>
            <person name="Gilroy R."/>
            <person name="Ravi A."/>
            <person name="Getino M."/>
            <person name="Pursley I."/>
            <person name="Horton D.L."/>
            <person name="Alikhan N.F."/>
            <person name="Baker D."/>
            <person name="Gharbi K."/>
            <person name="Hall N."/>
            <person name="Watson M."/>
            <person name="Adriaenssens E.M."/>
            <person name="Foster-Nyarko E."/>
            <person name="Jarju S."/>
            <person name="Secka A."/>
            <person name="Antonio M."/>
            <person name="Oren A."/>
            <person name="Chaudhuri R.R."/>
            <person name="La Ragione R."/>
            <person name="Hildebrand F."/>
            <person name="Pallen M.J."/>
        </authorList>
    </citation>
    <scope>NUCLEOTIDE SEQUENCE</scope>
    <source>
        <strain evidence="12">ChiSxjej3B15-24422</strain>
    </source>
</reference>
<dbReference type="EMBL" id="DXDD01000136">
    <property type="protein sequence ID" value="HIY61198.1"/>
    <property type="molecule type" value="Genomic_DNA"/>
</dbReference>
<gene>
    <name evidence="8 12" type="primary">rnr</name>
    <name evidence="12" type="ORF">H9831_11055</name>
</gene>
<dbReference type="NCBIfam" id="TIGR00358">
    <property type="entry name" value="3_prime_RNase"/>
    <property type="match status" value="1"/>
</dbReference>
<dbReference type="GO" id="GO:0005829">
    <property type="term" value="C:cytosol"/>
    <property type="evidence" value="ECO:0007669"/>
    <property type="project" value="TreeGrafter"/>
</dbReference>
<evidence type="ECO:0000256" key="8">
    <source>
        <dbReference type="HAMAP-Rule" id="MF_01895"/>
    </source>
</evidence>
<dbReference type="HAMAP" id="MF_01895">
    <property type="entry name" value="RNase_R"/>
    <property type="match status" value="1"/>
</dbReference>
<dbReference type="InterPro" id="IPR011129">
    <property type="entry name" value="CSD"/>
</dbReference>
<evidence type="ECO:0000256" key="1">
    <source>
        <dbReference type="ARBA" id="ARBA00001849"/>
    </source>
</evidence>
<evidence type="ECO:0000259" key="11">
    <source>
        <dbReference type="PROSITE" id="PS50126"/>
    </source>
</evidence>
<dbReference type="InterPro" id="IPR013223">
    <property type="entry name" value="RNase_B_OB_dom"/>
</dbReference>
<comment type="catalytic activity">
    <reaction evidence="1 8">
        <text>Exonucleolytic cleavage in the 3'- to 5'-direction to yield nucleoside 5'-phosphates.</text>
        <dbReference type="EC" id="3.1.13.1"/>
    </reaction>
</comment>
<dbReference type="Pfam" id="PF00773">
    <property type="entry name" value="RNB"/>
    <property type="match status" value="1"/>
</dbReference>
<comment type="subcellular location">
    <subcellularLocation>
        <location evidence="2 8">Cytoplasm</location>
    </subcellularLocation>
</comment>
<keyword evidence="6 8" id="KW-0269">Exonuclease</keyword>
<keyword evidence="7 8" id="KW-0694">RNA-binding</keyword>
<comment type="function">
    <text evidence="8">3'-5' exoribonuclease that releases 5'-nucleoside monophosphates and is involved in maturation of structured RNAs.</text>
</comment>
<dbReference type="GO" id="GO:0003723">
    <property type="term" value="F:RNA binding"/>
    <property type="evidence" value="ECO:0007669"/>
    <property type="project" value="UniProtKB-UniRule"/>
</dbReference>
<dbReference type="InterPro" id="IPR004476">
    <property type="entry name" value="RNase_II/RNase_R"/>
</dbReference>
<dbReference type="SMART" id="SM00316">
    <property type="entry name" value="S1"/>
    <property type="match status" value="1"/>
</dbReference>
<dbReference type="PANTHER" id="PTHR23355">
    <property type="entry name" value="RIBONUCLEASE"/>
    <property type="match status" value="1"/>
</dbReference>
<dbReference type="InterPro" id="IPR012340">
    <property type="entry name" value="NA-bd_OB-fold"/>
</dbReference>
<evidence type="ECO:0000256" key="5">
    <source>
        <dbReference type="ARBA" id="ARBA00022801"/>
    </source>
</evidence>
<dbReference type="AlphaFoldDB" id="A0A9D1YQT3"/>
<reference evidence="12" key="2">
    <citation type="submission" date="2021-04" db="EMBL/GenBank/DDBJ databases">
        <authorList>
            <person name="Gilroy R."/>
        </authorList>
    </citation>
    <scope>NUCLEOTIDE SEQUENCE</scope>
    <source>
        <strain evidence="12">ChiSxjej3B15-24422</strain>
    </source>
</reference>
<dbReference type="Pfam" id="PF17876">
    <property type="entry name" value="CSD2"/>
    <property type="match status" value="1"/>
</dbReference>
<keyword evidence="4 8" id="KW-0540">Nuclease</keyword>
<dbReference type="PANTHER" id="PTHR23355:SF9">
    <property type="entry name" value="DIS3-LIKE EXONUCLEASE 2"/>
    <property type="match status" value="1"/>
</dbReference>
<dbReference type="InterPro" id="IPR011805">
    <property type="entry name" value="RNase_R"/>
</dbReference>
<dbReference type="SMART" id="SM00955">
    <property type="entry name" value="RNB"/>
    <property type="match status" value="1"/>
</dbReference>
<evidence type="ECO:0000256" key="4">
    <source>
        <dbReference type="ARBA" id="ARBA00022722"/>
    </source>
</evidence>
<evidence type="ECO:0000313" key="12">
    <source>
        <dbReference type="EMBL" id="HIY61198.1"/>
    </source>
</evidence>
<keyword evidence="9" id="KW-0175">Coiled coil</keyword>
<dbReference type="InterPro" id="IPR040476">
    <property type="entry name" value="CSD2"/>
</dbReference>
<dbReference type="InterPro" id="IPR001900">
    <property type="entry name" value="RNase_II/R"/>
</dbReference>
<dbReference type="CDD" id="cd04471">
    <property type="entry name" value="S1_RNase_R"/>
    <property type="match status" value="1"/>
</dbReference>
<evidence type="ECO:0000256" key="7">
    <source>
        <dbReference type="ARBA" id="ARBA00022884"/>
    </source>
</evidence>
<dbReference type="InterPro" id="IPR050180">
    <property type="entry name" value="RNR_Ribonuclease"/>
</dbReference>
<name>A0A9D1YQT3_9FIRM</name>
<dbReference type="NCBIfam" id="TIGR02063">
    <property type="entry name" value="RNase_R"/>
    <property type="match status" value="1"/>
</dbReference>
<feature type="compositionally biased region" description="Low complexity" evidence="10">
    <location>
        <begin position="219"/>
        <end position="229"/>
    </location>
</feature>
<dbReference type="Gene3D" id="2.40.50.140">
    <property type="entry name" value="Nucleic acid-binding proteins"/>
    <property type="match status" value="3"/>
</dbReference>
<dbReference type="InterPro" id="IPR003029">
    <property type="entry name" value="S1_domain"/>
</dbReference>
<evidence type="ECO:0000256" key="3">
    <source>
        <dbReference type="ARBA" id="ARBA00022490"/>
    </source>
</evidence>
<dbReference type="PROSITE" id="PS50126">
    <property type="entry name" value="S1"/>
    <property type="match status" value="1"/>
</dbReference>
<dbReference type="Pfam" id="PF00575">
    <property type="entry name" value="S1"/>
    <property type="match status" value="1"/>
</dbReference>
<dbReference type="EC" id="3.1.13.1" evidence="8"/>
<keyword evidence="3 8" id="KW-0963">Cytoplasm</keyword>
<proteinExistence type="inferred from homology"/>